<evidence type="ECO:0000313" key="3">
    <source>
        <dbReference type="Proteomes" id="UP000244338"/>
    </source>
</evidence>
<gene>
    <name evidence="2" type="ORF">BSOLF_2769</name>
</gene>
<reference evidence="3" key="1">
    <citation type="journal article" date="2018" name="Sci. Rep.">
        <title>Lignite coal burning seam in the remote Altai Mountains harbors a hydrogen-driven thermophilic microbial community.</title>
        <authorList>
            <person name="Kadnikov V.V."/>
            <person name="Mardanov A.V."/>
            <person name="Ivasenko D.A."/>
            <person name="Antsiferov D.V."/>
            <person name="Beletsky A.V."/>
            <person name="Karnachuk O.V."/>
            <person name="Ravin N.V."/>
        </authorList>
    </citation>
    <scope>NUCLEOTIDE SEQUENCE [LARGE SCALE GENOMIC DNA]</scope>
</reference>
<dbReference type="CDD" id="cd02440">
    <property type="entry name" value="AdoMet_MTases"/>
    <property type="match status" value="1"/>
</dbReference>
<dbReference type="PANTHER" id="PTHR47739">
    <property type="entry name" value="TRNA1(VAL) (ADENINE(37)-N6)-METHYLTRANSFERASE"/>
    <property type="match status" value="1"/>
</dbReference>
<dbReference type="GO" id="GO:0008168">
    <property type="term" value="F:methyltransferase activity"/>
    <property type="evidence" value="ECO:0007669"/>
    <property type="project" value="UniProtKB-KW"/>
</dbReference>
<comment type="caution">
    <text evidence="2">The sequence shown here is derived from an EMBL/GenBank/DDBJ whole genome shotgun (WGS) entry which is preliminary data.</text>
</comment>
<evidence type="ECO:0000259" key="1">
    <source>
        <dbReference type="Pfam" id="PF05175"/>
    </source>
</evidence>
<dbReference type="InterPro" id="IPR007848">
    <property type="entry name" value="Small_mtfrase_dom"/>
</dbReference>
<name>A0A2R6Y209_9BACL</name>
<dbReference type="InterPro" id="IPR050210">
    <property type="entry name" value="tRNA_Adenine-N(6)_MTase"/>
</dbReference>
<dbReference type="Gene3D" id="3.40.50.150">
    <property type="entry name" value="Vaccinia Virus protein VP39"/>
    <property type="match status" value="1"/>
</dbReference>
<protein>
    <submittedName>
        <fullName evidence="2">tRNA (Adenine37-N(6))-methyltransferase TrmN6</fullName>
    </submittedName>
</protein>
<feature type="domain" description="Methyltransferase small" evidence="1">
    <location>
        <begin position="47"/>
        <end position="143"/>
    </location>
</feature>
<dbReference type="InterPro" id="IPR029063">
    <property type="entry name" value="SAM-dependent_MTases_sf"/>
</dbReference>
<organism evidence="2 3">
    <name type="scientific">Candidatus Carbonibacillus altaicus</name>
    <dbReference type="NCBI Taxonomy" id="2163959"/>
    <lineage>
        <taxon>Bacteria</taxon>
        <taxon>Bacillati</taxon>
        <taxon>Bacillota</taxon>
        <taxon>Bacilli</taxon>
        <taxon>Bacillales</taxon>
        <taxon>Candidatus Carbonibacillus</taxon>
    </lineage>
</organism>
<proteinExistence type="predicted"/>
<sequence length="261" mass="29699">MADNPCTRHMDHMDKGLLYPNERMDRLGKTPYCLIQRDDVFRFGHDAVLLAHFATPPKKGMIADLCTGTGAVAFFLTVKTTSPVLAVEWQGELCDMARRSVLLNALEARLSVMQEDVRNLPWMLGKAVFDYITINPPYVSEASFPQNKRKALAVARHEIMLKLAEWTEALALLLKPLGRAAIVYRTDRFYELFQALIVRDLIVKRLRFVYPHAHKNADLVLVEVQKKGRVRGTVVEPPLIVHRADGSFTDEMEAIYDSFRS</sequence>
<dbReference type="Pfam" id="PF05175">
    <property type="entry name" value="MTS"/>
    <property type="match status" value="1"/>
</dbReference>
<keyword evidence="2" id="KW-0808">Transferase</keyword>
<dbReference type="SUPFAM" id="SSF53335">
    <property type="entry name" value="S-adenosyl-L-methionine-dependent methyltransferases"/>
    <property type="match status" value="1"/>
</dbReference>
<dbReference type="EMBL" id="PEBX01000021">
    <property type="protein sequence ID" value="PTQ56718.1"/>
    <property type="molecule type" value="Genomic_DNA"/>
</dbReference>
<evidence type="ECO:0000313" key="2">
    <source>
        <dbReference type="EMBL" id="PTQ56718.1"/>
    </source>
</evidence>
<dbReference type="PANTHER" id="PTHR47739:SF1">
    <property type="entry name" value="TRNA1(VAL) (ADENINE(37)-N6)-METHYLTRANSFERASE"/>
    <property type="match status" value="1"/>
</dbReference>
<dbReference type="AlphaFoldDB" id="A0A2R6Y209"/>
<dbReference type="GO" id="GO:0032259">
    <property type="term" value="P:methylation"/>
    <property type="evidence" value="ECO:0007669"/>
    <property type="project" value="UniProtKB-KW"/>
</dbReference>
<keyword evidence="2" id="KW-0489">Methyltransferase</keyword>
<dbReference type="Proteomes" id="UP000244338">
    <property type="component" value="Unassembled WGS sequence"/>
</dbReference>
<accession>A0A2R6Y209</accession>